<dbReference type="SUPFAM" id="SSF48452">
    <property type="entry name" value="TPR-like"/>
    <property type="match status" value="1"/>
</dbReference>
<organism evidence="5 6">
    <name type="scientific">Prymnesium parvum</name>
    <name type="common">Toxic golden alga</name>
    <dbReference type="NCBI Taxonomy" id="97485"/>
    <lineage>
        <taxon>Eukaryota</taxon>
        <taxon>Haptista</taxon>
        <taxon>Haptophyta</taxon>
        <taxon>Prymnesiophyceae</taxon>
        <taxon>Prymnesiales</taxon>
        <taxon>Prymnesiaceae</taxon>
        <taxon>Prymnesium</taxon>
    </lineage>
</organism>
<evidence type="ECO:0000256" key="1">
    <source>
        <dbReference type="ARBA" id="ARBA00022737"/>
    </source>
</evidence>
<feature type="compositionally biased region" description="Low complexity" evidence="4">
    <location>
        <begin position="250"/>
        <end position="273"/>
    </location>
</feature>
<keyword evidence="1" id="KW-0677">Repeat</keyword>
<dbReference type="GO" id="GO:0006620">
    <property type="term" value="P:post-translational protein targeting to endoplasmic reticulum membrane"/>
    <property type="evidence" value="ECO:0007669"/>
    <property type="project" value="TreeGrafter"/>
</dbReference>
<reference evidence="5 6" key="1">
    <citation type="journal article" date="2024" name="Science">
        <title>Giant polyketide synthase enzymes in the biosynthesis of giant marine polyether toxins.</title>
        <authorList>
            <person name="Fallon T.R."/>
            <person name="Shende V.V."/>
            <person name="Wierzbicki I.H."/>
            <person name="Pendleton A.L."/>
            <person name="Watervoot N.F."/>
            <person name="Auber R.P."/>
            <person name="Gonzalez D.J."/>
            <person name="Wisecaver J.H."/>
            <person name="Moore B.S."/>
        </authorList>
    </citation>
    <scope>NUCLEOTIDE SEQUENCE [LARGE SCALE GENOMIC DNA]</scope>
    <source>
        <strain evidence="5 6">12B1</strain>
    </source>
</reference>
<dbReference type="Gene3D" id="1.25.40.10">
    <property type="entry name" value="Tetratricopeptide repeat domain"/>
    <property type="match status" value="1"/>
</dbReference>
<sequence>MLAPQVGEALLEDESVVSLMQHPKLAAAVQRLKEQPGAYAEMVANDAELGQLFEALNRAMTAKEAELCAAEEAPPPLKEEDAAEADACRAEGAAAFAAGDYGRACDAYGRAAALRPDDWIHWSNLAAARLRRGEARGAEEAARKCVALNPRFAKGHLRLGEALAARGAYDEAISSFEAGLLRAEGGVRLALTKGLTAARERRGGAAKAEPSGGRRPPSVEEERLARAEAEAMREAQADAMARYAEEAKRQTASAARRQAAAANGAEAGAPASGRDGFRQVQVVEDSSDEEAEEAEAEGTASMQPEGGGLRGADPAARPPDAGASSSADLCPASEVGNPSRETEGEEAKPAQTSSSTAASLLLSNDLIFDLA</sequence>
<dbReference type="SMART" id="SM00028">
    <property type="entry name" value="TPR"/>
    <property type="match status" value="3"/>
</dbReference>
<dbReference type="GO" id="GO:0072380">
    <property type="term" value="C:TRC complex"/>
    <property type="evidence" value="ECO:0007669"/>
    <property type="project" value="TreeGrafter"/>
</dbReference>
<feature type="compositionally biased region" description="Basic and acidic residues" evidence="4">
    <location>
        <begin position="217"/>
        <end position="236"/>
    </location>
</feature>
<evidence type="ECO:0000313" key="5">
    <source>
        <dbReference type="EMBL" id="KAL1511881.1"/>
    </source>
</evidence>
<dbReference type="PROSITE" id="PS50005">
    <property type="entry name" value="TPR"/>
    <property type="match status" value="1"/>
</dbReference>
<feature type="repeat" description="TPR" evidence="3">
    <location>
        <begin position="85"/>
        <end position="118"/>
    </location>
</feature>
<feature type="region of interest" description="Disordered" evidence="4">
    <location>
        <begin position="198"/>
        <end position="371"/>
    </location>
</feature>
<dbReference type="GO" id="GO:0060090">
    <property type="term" value="F:molecular adaptor activity"/>
    <property type="evidence" value="ECO:0007669"/>
    <property type="project" value="TreeGrafter"/>
</dbReference>
<dbReference type="AlphaFoldDB" id="A0AB34J5S7"/>
<evidence type="ECO:0000256" key="2">
    <source>
        <dbReference type="ARBA" id="ARBA00022803"/>
    </source>
</evidence>
<dbReference type="InterPro" id="IPR019734">
    <property type="entry name" value="TPR_rpt"/>
</dbReference>
<dbReference type="InterPro" id="IPR047150">
    <property type="entry name" value="SGT"/>
</dbReference>
<protein>
    <submittedName>
        <fullName evidence="5">Uncharacterized protein</fullName>
    </submittedName>
</protein>
<proteinExistence type="predicted"/>
<dbReference type="PANTHER" id="PTHR45831:SF2">
    <property type="entry name" value="LD24721P"/>
    <property type="match status" value="1"/>
</dbReference>
<feature type="compositionally biased region" description="Acidic residues" evidence="4">
    <location>
        <begin position="285"/>
        <end position="296"/>
    </location>
</feature>
<dbReference type="InterPro" id="IPR011990">
    <property type="entry name" value="TPR-like_helical_dom_sf"/>
</dbReference>
<keyword evidence="6" id="KW-1185">Reference proteome</keyword>
<dbReference type="Proteomes" id="UP001515480">
    <property type="component" value="Unassembled WGS sequence"/>
</dbReference>
<feature type="compositionally biased region" description="Low complexity" evidence="4">
    <location>
        <begin position="311"/>
        <end position="329"/>
    </location>
</feature>
<name>A0AB34J5S7_PRYPA</name>
<keyword evidence="2 3" id="KW-0802">TPR repeat</keyword>
<dbReference type="PANTHER" id="PTHR45831">
    <property type="entry name" value="LD24721P"/>
    <property type="match status" value="1"/>
</dbReference>
<dbReference type="EMBL" id="JBGBPQ010000013">
    <property type="protein sequence ID" value="KAL1511881.1"/>
    <property type="molecule type" value="Genomic_DNA"/>
</dbReference>
<comment type="caution">
    <text evidence="5">The sequence shown here is derived from an EMBL/GenBank/DDBJ whole genome shotgun (WGS) entry which is preliminary data.</text>
</comment>
<evidence type="ECO:0000256" key="3">
    <source>
        <dbReference type="PROSITE-ProRule" id="PRU00339"/>
    </source>
</evidence>
<dbReference type="GO" id="GO:0016020">
    <property type="term" value="C:membrane"/>
    <property type="evidence" value="ECO:0007669"/>
    <property type="project" value="TreeGrafter"/>
</dbReference>
<evidence type="ECO:0000313" key="6">
    <source>
        <dbReference type="Proteomes" id="UP001515480"/>
    </source>
</evidence>
<gene>
    <name evidence="5" type="ORF">AB1Y20_005163</name>
</gene>
<feature type="compositionally biased region" description="Low complexity" evidence="4">
    <location>
        <begin position="352"/>
        <end position="363"/>
    </location>
</feature>
<evidence type="ECO:0000256" key="4">
    <source>
        <dbReference type="SAM" id="MobiDB-lite"/>
    </source>
</evidence>
<accession>A0AB34J5S7</accession>